<dbReference type="InterPro" id="IPR009683">
    <property type="entry name" value="Extensin-like_C"/>
</dbReference>
<gene>
    <name evidence="2" type="ORF">FPZ54_14225</name>
</gene>
<organism evidence="2 3">
    <name type="scientific">Sphingomonas suaedae</name>
    <dbReference type="NCBI Taxonomy" id="2599297"/>
    <lineage>
        <taxon>Bacteria</taxon>
        <taxon>Pseudomonadati</taxon>
        <taxon>Pseudomonadota</taxon>
        <taxon>Alphaproteobacteria</taxon>
        <taxon>Sphingomonadales</taxon>
        <taxon>Sphingomonadaceae</taxon>
        <taxon>Sphingomonas</taxon>
    </lineage>
</organism>
<evidence type="ECO:0000313" key="3">
    <source>
        <dbReference type="Proteomes" id="UP000318055"/>
    </source>
</evidence>
<evidence type="ECO:0000313" key="2">
    <source>
        <dbReference type="EMBL" id="QDX27046.1"/>
    </source>
</evidence>
<feature type="domain" description="Extensin-like C-terminal" evidence="1">
    <location>
        <begin position="53"/>
        <end position="229"/>
    </location>
</feature>
<accession>A0A518RHX7</accession>
<keyword evidence="3" id="KW-1185">Reference proteome</keyword>
<sequence length="229" mass="24862">MYVRILLVSLLPMLLAGCLFGGDGARVAPRQGPIRPDPRGPVTLDVPTSRETQQCFADLSRERVRFSPLPDRDYGGGCQVIGAVQLIDIGIPVSGLKAMRCPLARNFVAWMRHAAVPAAREILDGELVRVETYGTYACRGIVGGSAASSLKVSEHGLGNAVDVAAFVLRDGRKISVLGDWSGGSAEEREFLRVVHRSACRRFKTVLGPEYNSAHANHFHFDMGGKPYCR</sequence>
<evidence type="ECO:0000259" key="1">
    <source>
        <dbReference type="Pfam" id="PF06904"/>
    </source>
</evidence>
<protein>
    <submittedName>
        <fullName evidence="2">Extensin family protein</fullName>
    </submittedName>
</protein>
<dbReference type="EMBL" id="CP042239">
    <property type="protein sequence ID" value="QDX27046.1"/>
    <property type="molecule type" value="Genomic_DNA"/>
</dbReference>
<dbReference type="KEGG" id="ssua:FPZ54_14225"/>
<dbReference type="Proteomes" id="UP000318055">
    <property type="component" value="Chromosome"/>
</dbReference>
<dbReference type="PROSITE" id="PS51257">
    <property type="entry name" value="PROKAR_LIPOPROTEIN"/>
    <property type="match status" value="1"/>
</dbReference>
<reference evidence="2 3" key="1">
    <citation type="submission" date="2019-07" db="EMBL/GenBank/DDBJ databases">
        <title>Sphingomonas alkalisoli sp. nov., isolated from rhizosphere soil of Suaedae salsa.</title>
        <authorList>
            <person name="Zhang H."/>
            <person name="Xu L."/>
            <person name="Zhang J.-X."/>
            <person name="Sun J.-Q."/>
        </authorList>
    </citation>
    <scope>NUCLEOTIDE SEQUENCE [LARGE SCALE GENOMIC DNA]</scope>
    <source>
        <strain evidence="2 3">XS-10</strain>
    </source>
</reference>
<name>A0A518RHX7_9SPHN</name>
<dbReference type="AlphaFoldDB" id="A0A518RHX7"/>
<dbReference type="OrthoDB" id="9809788at2"/>
<dbReference type="Pfam" id="PF06904">
    <property type="entry name" value="Extensin-like_C"/>
    <property type="match status" value="1"/>
</dbReference>
<proteinExistence type="predicted"/>